<organism evidence="1 2">
    <name type="scientific">Camelimonas fluminis</name>
    <dbReference type="NCBI Taxonomy" id="1576911"/>
    <lineage>
        <taxon>Bacteria</taxon>
        <taxon>Pseudomonadati</taxon>
        <taxon>Pseudomonadota</taxon>
        <taxon>Alphaproteobacteria</taxon>
        <taxon>Hyphomicrobiales</taxon>
        <taxon>Chelatococcaceae</taxon>
        <taxon>Camelimonas</taxon>
    </lineage>
</organism>
<dbReference type="Proteomes" id="UP001595704">
    <property type="component" value="Unassembled WGS sequence"/>
</dbReference>
<evidence type="ECO:0000313" key="1">
    <source>
        <dbReference type="EMBL" id="MFC3638632.1"/>
    </source>
</evidence>
<dbReference type="EMBL" id="JBHRYC010000075">
    <property type="protein sequence ID" value="MFC3638632.1"/>
    <property type="molecule type" value="Genomic_DNA"/>
</dbReference>
<evidence type="ECO:0008006" key="3">
    <source>
        <dbReference type="Google" id="ProtNLM"/>
    </source>
</evidence>
<accession>A0ABV7UJD5</accession>
<protein>
    <recommendedName>
        <fullName evidence="3">Sarcosine oxidase subunit gamma</fullName>
    </recommendedName>
</protein>
<sequence>MGALQISRLCNALYADASLTPQGAAFAAGPVVDRMRKRMGGLWVGGRLHIDNAAIRFEANSLNHMLQDNIAPVSIGLSCVHSVELEGGWVTKIVAVHHDGGVFRFRCYGARAVAGALRCAMRNGAVTPDA</sequence>
<proteinExistence type="predicted"/>
<evidence type="ECO:0000313" key="2">
    <source>
        <dbReference type="Proteomes" id="UP001595704"/>
    </source>
</evidence>
<gene>
    <name evidence="1" type="ORF">ACFONL_14895</name>
</gene>
<keyword evidence="2" id="KW-1185">Reference proteome</keyword>
<name>A0ABV7UJD5_9HYPH</name>
<dbReference type="RefSeq" id="WP_191319029.1">
    <property type="nucleotide sequence ID" value="NZ_BNCG01000005.1"/>
</dbReference>
<comment type="caution">
    <text evidence="1">The sequence shown here is derived from an EMBL/GenBank/DDBJ whole genome shotgun (WGS) entry which is preliminary data.</text>
</comment>
<reference evidence="2" key="1">
    <citation type="journal article" date="2019" name="Int. J. Syst. Evol. Microbiol.">
        <title>The Global Catalogue of Microorganisms (GCM) 10K type strain sequencing project: providing services to taxonomists for standard genome sequencing and annotation.</title>
        <authorList>
            <consortium name="The Broad Institute Genomics Platform"/>
            <consortium name="The Broad Institute Genome Sequencing Center for Infectious Disease"/>
            <person name="Wu L."/>
            <person name="Ma J."/>
        </authorList>
    </citation>
    <scope>NUCLEOTIDE SEQUENCE [LARGE SCALE GENOMIC DNA]</scope>
    <source>
        <strain evidence="2">KCTC 42282</strain>
    </source>
</reference>